<feature type="domain" description="HTH cro/C1-type" evidence="2">
    <location>
        <begin position="87"/>
        <end position="142"/>
    </location>
</feature>
<dbReference type="InterPro" id="IPR010982">
    <property type="entry name" value="Lambda_DNA-bd_dom_sf"/>
</dbReference>
<feature type="region of interest" description="Disordered" evidence="1">
    <location>
        <begin position="1"/>
        <end position="28"/>
    </location>
</feature>
<dbReference type="EMBL" id="BPQM01000122">
    <property type="protein sequence ID" value="GJD80961.1"/>
    <property type="molecule type" value="Genomic_DNA"/>
</dbReference>
<dbReference type="RefSeq" id="WP_238306044.1">
    <property type="nucleotide sequence ID" value="NZ_BPQM01000122.1"/>
</dbReference>
<evidence type="ECO:0000313" key="4">
    <source>
        <dbReference type="Proteomes" id="UP001055108"/>
    </source>
</evidence>
<dbReference type="InterPro" id="IPR001387">
    <property type="entry name" value="Cro/C1-type_HTH"/>
</dbReference>
<gene>
    <name evidence="3" type="ORF">NBEOAGPD_4206</name>
</gene>
<dbReference type="CDD" id="cd00093">
    <property type="entry name" value="HTH_XRE"/>
    <property type="match status" value="1"/>
</dbReference>
<reference evidence="3" key="2">
    <citation type="submission" date="2021-08" db="EMBL/GenBank/DDBJ databases">
        <authorList>
            <person name="Tani A."/>
            <person name="Ola A."/>
            <person name="Ogura Y."/>
            <person name="Katsura K."/>
            <person name="Hayashi T."/>
        </authorList>
    </citation>
    <scope>NUCLEOTIDE SEQUENCE</scope>
    <source>
        <strain evidence="3">NBRC 103626</strain>
    </source>
</reference>
<accession>A0AA37HSQ4</accession>
<keyword evidence="4" id="KW-1185">Reference proteome</keyword>
<comment type="caution">
    <text evidence="3">The sequence shown here is derived from an EMBL/GenBank/DDBJ whole genome shotgun (WGS) entry which is preliminary data.</text>
</comment>
<organism evidence="3 4">
    <name type="scientific">Methylobacterium gregans</name>
    <dbReference type="NCBI Taxonomy" id="374424"/>
    <lineage>
        <taxon>Bacteria</taxon>
        <taxon>Pseudomonadati</taxon>
        <taxon>Pseudomonadota</taxon>
        <taxon>Alphaproteobacteria</taxon>
        <taxon>Hyphomicrobiales</taxon>
        <taxon>Methylobacteriaceae</taxon>
        <taxon>Methylobacterium</taxon>
    </lineage>
</organism>
<evidence type="ECO:0000256" key="1">
    <source>
        <dbReference type="SAM" id="MobiDB-lite"/>
    </source>
</evidence>
<reference evidence="3" key="1">
    <citation type="journal article" date="2016" name="Front. Microbiol.">
        <title>Genome Sequence of the Piezophilic, Mesophilic Sulfate-Reducing Bacterium Desulfovibrio indicus J2T.</title>
        <authorList>
            <person name="Cao J."/>
            <person name="Maignien L."/>
            <person name="Shao Z."/>
            <person name="Alain K."/>
            <person name="Jebbar M."/>
        </authorList>
    </citation>
    <scope>NUCLEOTIDE SEQUENCE</scope>
    <source>
        <strain evidence="3">NBRC 103626</strain>
    </source>
</reference>
<name>A0AA37HSQ4_9HYPH</name>
<proteinExistence type="predicted"/>
<evidence type="ECO:0000313" key="3">
    <source>
        <dbReference type="EMBL" id="GJD80961.1"/>
    </source>
</evidence>
<dbReference type="SUPFAM" id="SSF47413">
    <property type="entry name" value="lambda repressor-like DNA-binding domains"/>
    <property type="match status" value="1"/>
</dbReference>
<feature type="compositionally biased region" description="Acidic residues" evidence="1">
    <location>
        <begin position="1"/>
        <end position="12"/>
    </location>
</feature>
<dbReference type="Gene3D" id="1.10.260.40">
    <property type="entry name" value="lambda repressor-like DNA-binding domains"/>
    <property type="match status" value="1"/>
</dbReference>
<evidence type="ECO:0000259" key="2">
    <source>
        <dbReference type="SMART" id="SM00530"/>
    </source>
</evidence>
<dbReference type="Pfam" id="PF13560">
    <property type="entry name" value="HTH_31"/>
    <property type="match status" value="1"/>
</dbReference>
<dbReference type="SMART" id="SM00530">
    <property type="entry name" value="HTH_XRE"/>
    <property type="match status" value="1"/>
</dbReference>
<dbReference type="GO" id="GO:0003677">
    <property type="term" value="F:DNA binding"/>
    <property type="evidence" value="ECO:0007669"/>
    <property type="project" value="InterPro"/>
</dbReference>
<dbReference type="Proteomes" id="UP001055108">
    <property type="component" value="Unassembled WGS sequence"/>
</dbReference>
<protein>
    <recommendedName>
        <fullName evidence="2">HTH cro/C1-type domain-containing protein</fullName>
    </recommendedName>
</protein>
<dbReference type="AlphaFoldDB" id="A0AA37HSQ4"/>
<sequence>MIENADPFELDDVFGPGPGETPAERARQSSQRFVRCHTAIAHDSPDAGGLKISAQQAYEAFGWEILRQIPDRLSVGIVRRGCQAKEILPKARAAAGLSREDIAARSGVSLDDIVIVEDGRRSMPMAILVKLAETLGLCPIRFGAVDCTLAASDKGKMTQGAQASI</sequence>